<proteinExistence type="predicted"/>
<protein>
    <submittedName>
        <fullName evidence="1">Amidohydrolase</fullName>
    </submittedName>
</protein>
<dbReference type="FunFam" id="3.30.70.360:FF:000004">
    <property type="entry name" value="Peptidase M20 domain-containing protein 2"/>
    <property type="match status" value="1"/>
</dbReference>
<reference evidence="1 2" key="1">
    <citation type="submission" date="2016-09" db="EMBL/GenBank/DDBJ databases">
        <title>Vagococcus teuberi sp. nov., isolated from the Malian artisanal sour milk fene.</title>
        <authorList>
            <person name="Wullschleger S."/>
            <person name="Seifert C."/>
            <person name="Baumgartner S."/>
            <person name="Lacroix C."/>
            <person name="Bonfoh B."/>
            <person name="Stevens M.J."/>
            <person name="Meile L."/>
        </authorList>
    </citation>
    <scope>NUCLEOTIDE SEQUENCE [LARGE SCALE GENOMIC DNA]</scope>
    <source>
        <strain evidence="1 2">DSM 21459</strain>
    </source>
</reference>
<dbReference type="PANTHER" id="PTHR30575">
    <property type="entry name" value="PEPTIDASE M20"/>
    <property type="match status" value="1"/>
</dbReference>
<dbReference type="RefSeq" id="WP_071457701.1">
    <property type="nucleotide sequence ID" value="NZ_CP017267.1"/>
</dbReference>
<dbReference type="STRING" id="519472.BHY08_09905"/>
<dbReference type="KEGG" id="vte:BHY08_09905"/>
<dbReference type="InterPro" id="IPR017145">
    <property type="entry name" value="Aminobenzoyl-glu_utiliz_pB"/>
</dbReference>
<dbReference type="GO" id="GO:0071713">
    <property type="term" value="F:para-aminobenzoyl-glutamate hydrolase activity"/>
    <property type="evidence" value="ECO:0007669"/>
    <property type="project" value="TreeGrafter"/>
</dbReference>
<keyword evidence="1" id="KW-0378">Hydrolase</keyword>
<dbReference type="OrthoDB" id="9781032at2"/>
<dbReference type="GO" id="GO:0046657">
    <property type="term" value="P:folic acid catabolic process"/>
    <property type="evidence" value="ECO:0007669"/>
    <property type="project" value="TreeGrafter"/>
</dbReference>
<sequence length="477" mass="52212">MEKAKQRINELIEKKRVTFIEAADKIWETPETRFAVEKSVQPFYDILEKEGFSIEKGLADMDHSFVATYGSGKPVIGILAEYDALSNLSQVADLGEQKAQVPGGNGHACGHNLLGTGALAGAVGIKDYMEENNLSGTIKLFGCPAEESGYGKAYMARSGVFDDVDTALSWHPWDISGIWSISSLAVYQIYYRFKGIAAHAAAAPEYGRSALDAAELMNVGVQFLREHIIDEGRVHYAFRDVGGDSANVVQPSAELHYFIRAPKIEQANEIFKRVTRIAEGAAWMTETELDIGFDSACYDYIPNQAISTVMQKNLEEYGNANLTKEDQEYAQRYYDTLPDATKEHLINRAKQVDPTLSDGDAKRLGSLPVSEQVMPLVFSDDTQGSTDVGDVSWICPTAQVFIGCEPQGTPAHSWQWAANGKSSVAHKGLIAAGKVIATTAYDLLTNPELIEKAKAEHQDVLNGKTYVSAIPEDVLPK</sequence>
<dbReference type="InterPro" id="IPR017439">
    <property type="entry name" value="Amidohydrolase"/>
</dbReference>
<dbReference type="Pfam" id="PF01546">
    <property type="entry name" value="Peptidase_M20"/>
    <property type="match status" value="1"/>
</dbReference>
<dbReference type="InterPro" id="IPR052030">
    <property type="entry name" value="Peptidase_M20/M20A_hydrolases"/>
</dbReference>
<name>A0A1J0A842_9ENTE</name>
<dbReference type="EMBL" id="CP017267">
    <property type="protein sequence ID" value="APB32093.1"/>
    <property type="molecule type" value="Genomic_DNA"/>
</dbReference>
<dbReference type="GO" id="GO:0005737">
    <property type="term" value="C:cytoplasm"/>
    <property type="evidence" value="ECO:0007669"/>
    <property type="project" value="TreeGrafter"/>
</dbReference>
<gene>
    <name evidence="1" type="ORF">BHY08_09905</name>
</gene>
<dbReference type="SUPFAM" id="SSF53187">
    <property type="entry name" value="Zn-dependent exopeptidases"/>
    <property type="match status" value="1"/>
</dbReference>
<dbReference type="InterPro" id="IPR002933">
    <property type="entry name" value="Peptidase_M20"/>
</dbReference>
<organism evidence="1 2">
    <name type="scientific">Vagococcus teuberi</name>
    <dbReference type="NCBI Taxonomy" id="519472"/>
    <lineage>
        <taxon>Bacteria</taxon>
        <taxon>Bacillati</taxon>
        <taxon>Bacillota</taxon>
        <taxon>Bacilli</taxon>
        <taxon>Lactobacillales</taxon>
        <taxon>Enterococcaceae</taxon>
        <taxon>Vagococcus</taxon>
    </lineage>
</organism>
<dbReference type="Gene3D" id="3.40.630.10">
    <property type="entry name" value="Zn peptidases"/>
    <property type="match status" value="2"/>
</dbReference>
<dbReference type="GO" id="GO:0016805">
    <property type="term" value="F:dipeptidase activity"/>
    <property type="evidence" value="ECO:0007669"/>
    <property type="project" value="TreeGrafter"/>
</dbReference>
<accession>A0A1J0A842</accession>
<dbReference type="InterPro" id="IPR036264">
    <property type="entry name" value="Bact_exopeptidase_dim_dom"/>
</dbReference>
<dbReference type="PIRSF" id="PIRSF037227">
    <property type="entry name" value="Aminobenzoyl-glu_utiliz_pB"/>
    <property type="match status" value="1"/>
</dbReference>
<evidence type="ECO:0000313" key="1">
    <source>
        <dbReference type="EMBL" id="APB32093.1"/>
    </source>
</evidence>
<dbReference type="CDD" id="cd05673">
    <property type="entry name" value="M20_Acy1L2_AbgB"/>
    <property type="match status" value="1"/>
</dbReference>
<dbReference type="NCBIfam" id="TIGR01891">
    <property type="entry name" value="amidohydrolases"/>
    <property type="match status" value="1"/>
</dbReference>
<dbReference type="Proteomes" id="UP000191200">
    <property type="component" value="Chromosome"/>
</dbReference>
<evidence type="ECO:0000313" key="2">
    <source>
        <dbReference type="Proteomes" id="UP000191200"/>
    </source>
</evidence>
<dbReference type="PANTHER" id="PTHR30575:SF0">
    <property type="entry name" value="XAA-ARG DIPEPTIDASE"/>
    <property type="match status" value="1"/>
</dbReference>
<dbReference type="SUPFAM" id="SSF55031">
    <property type="entry name" value="Bacterial exopeptidase dimerisation domain"/>
    <property type="match status" value="1"/>
</dbReference>
<keyword evidence="2" id="KW-1185">Reference proteome</keyword>
<dbReference type="AlphaFoldDB" id="A0A1J0A842"/>